<sequence length="737" mass="76878">MTSTVPRPEMPGVSNDALARCADEPIAVPGAIQPHGALLAVTEPDLGVVVASANAAELLGVAPAALPELLAADDLARLRAGLAGDLAELNPLRVTVGGAEVDVVVSRADGLLLTEWEPVEGAGQAGAAWHRRLPAVLQRLSATTGLGELTAVLARDVRELTGFDRVMVYRFDAEWNGEVVAEDRRADLEPFLGLRYPASDIPAQARALYTVNWQRLIPDARYRPVPLDPPVHPGTGRPLDLSGSILRSVSPVHLEYLANMGVVASMSVSLIDRGRLWGLISCHHYAGPHRPSYADRVAAEFLGRTASLLLHTTAETADRGEVVGVAQRQAQLVAAVGRTPRDPGAALTGGDRTVLDLLPAAGSAVRLDGRLRLLGSTPPADRVAGLVEALRATGQPATDALGRVVPAAADVADTASGLLAVEVGGGNGDFLAWFRPETLREVTWGGNPHTPKTVETDAGPRLSPRRSFAAWSETVRGTAAPWRVHEVAAAQALAAHLTETRLQRAGEDSRLAAVLQRTLLLEELPKVPGLTLAAHYRPIAADVVGGDWYDLVPLPSGRVSVVLGDVAGHGLAAAAITAQLRHALRAHLLRDLGPGVALSGLGALVAALLPGELATVVVAEVDPATGAVVVASAGHLPVLHVGAGGATLVTDGRGPALGLLDAADYSEVRLQLAGDDRLLLYSDGLVERRDVPLPERLDTLRAAVTAGRPLEVLLDDVLTALDPPDVDDVTLVGLGRT</sequence>
<dbReference type="InterPro" id="IPR013654">
    <property type="entry name" value="PAS_2"/>
</dbReference>
<dbReference type="Gene3D" id="3.30.450.20">
    <property type="entry name" value="PAS domain"/>
    <property type="match status" value="1"/>
</dbReference>
<evidence type="ECO:0000313" key="8">
    <source>
        <dbReference type="Proteomes" id="UP000219514"/>
    </source>
</evidence>
<dbReference type="SMART" id="SM00065">
    <property type="entry name" value="GAF"/>
    <property type="match status" value="1"/>
</dbReference>
<evidence type="ECO:0000313" key="7">
    <source>
        <dbReference type="EMBL" id="SNX97651.1"/>
    </source>
</evidence>
<keyword evidence="8" id="KW-1185">Reference proteome</keyword>
<dbReference type="PRINTS" id="PR01033">
    <property type="entry name" value="PHYTOCHROME"/>
</dbReference>
<gene>
    <name evidence="7" type="ORF">SAMN06893097_10815</name>
</gene>
<dbReference type="InterPro" id="IPR001932">
    <property type="entry name" value="PPM-type_phosphatase-like_dom"/>
</dbReference>
<dbReference type="InterPro" id="IPR052016">
    <property type="entry name" value="Bact_Sigma-Reg"/>
</dbReference>
<accession>A0A285EI15</accession>
<dbReference type="GO" id="GO:0006355">
    <property type="term" value="P:regulation of DNA-templated transcription"/>
    <property type="evidence" value="ECO:0007669"/>
    <property type="project" value="InterPro"/>
</dbReference>
<dbReference type="PROSITE" id="PS50046">
    <property type="entry name" value="PHYTOCHROME_2"/>
    <property type="match status" value="1"/>
</dbReference>
<dbReference type="GO" id="GO:0009881">
    <property type="term" value="F:photoreceptor activity"/>
    <property type="evidence" value="ECO:0007669"/>
    <property type="project" value="UniProtKB-KW"/>
</dbReference>
<dbReference type="GO" id="GO:0009584">
    <property type="term" value="P:detection of visible light"/>
    <property type="evidence" value="ECO:0007669"/>
    <property type="project" value="InterPro"/>
</dbReference>
<keyword evidence="3" id="KW-0378">Hydrolase</keyword>
<evidence type="ECO:0000256" key="3">
    <source>
        <dbReference type="ARBA" id="ARBA00022801"/>
    </source>
</evidence>
<dbReference type="SUPFAM" id="SSF55781">
    <property type="entry name" value="GAF domain-like"/>
    <property type="match status" value="2"/>
</dbReference>
<dbReference type="SMART" id="SM00331">
    <property type="entry name" value="PP2C_SIG"/>
    <property type="match status" value="1"/>
</dbReference>
<dbReference type="Gene3D" id="3.30.450.40">
    <property type="match status" value="1"/>
</dbReference>
<proteinExistence type="predicted"/>
<dbReference type="AlphaFoldDB" id="A0A285EI15"/>
<keyword evidence="4" id="KW-0157">Chromophore</keyword>
<keyword evidence="5" id="KW-0675">Receptor</keyword>
<dbReference type="GO" id="GO:0016301">
    <property type="term" value="F:kinase activity"/>
    <property type="evidence" value="ECO:0007669"/>
    <property type="project" value="UniProtKB-KW"/>
</dbReference>
<evidence type="ECO:0000256" key="1">
    <source>
        <dbReference type="ARBA" id="ARBA00022543"/>
    </source>
</evidence>
<dbReference type="InterPro" id="IPR043150">
    <property type="entry name" value="Phytochrome_PHY_sf"/>
</dbReference>
<dbReference type="Pfam" id="PF07228">
    <property type="entry name" value="SpoIIE"/>
    <property type="match status" value="1"/>
</dbReference>
<dbReference type="InterPro" id="IPR036457">
    <property type="entry name" value="PPM-type-like_dom_sf"/>
</dbReference>
<dbReference type="SUPFAM" id="SSF81606">
    <property type="entry name" value="PP2C-like"/>
    <property type="match status" value="1"/>
</dbReference>
<evidence type="ECO:0000256" key="4">
    <source>
        <dbReference type="ARBA" id="ARBA00022991"/>
    </source>
</evidence>
<dbReference type="Pfam" id="PF01590">
    <property type="entry name" value="GAF"/>
    <property type="match status" value="1"/>
</dbReference>
<dbReference type="Gene3D" id="3.30.450.270">
    <property type="match status" value="1"/>
</dbReference>
<feature type="domain" description="Phytochrome chromophore attachment site" evidence="6">
    <location>
        <begin position="145"/>
        <end position="304"/>
    </location>
</feature>
<dbReference type="InterPro" id="IPR001294">
    <property type="entry name" value="Phytochrome"/>
</dbReference>
<evidence type="ECO:0000259" key="6">
    <source>
        <dbReference type="PROSITE" id="PS50046"/>
    </source>
</evidence>
<dbReference type="InterPro" id="IPR035965">
    <property type="entry name" value="PAS-like_dom_sf"/>
</dbReference>
<dbReference type="OrthoDB" id="23692at2"/>
<dbReference type="InterPro" id="IPR003018">
    <property type="entry name" value="GAF"/>
</dbReference>
<evidence type="ECO:0000256" key="2">
    <source>
        <dbReference type="ARBA" id="ARBA00022606"/>
    </source>
</evidence>
<keyword evidence="7" id="KW-0418">Kinase</keyword>
<name>A0A285EI15_9ACTN</name>
<dbReference type="Pfam" id="PF00360">
    <property type="entry name" value="PHY"/>
    <property type="match status" value="1"/>
</dbReference>
<dbReference type="PANTHER" id="PTHR43156">
    <property type="entry name" value="STAGE II SPORULATION PROTEIN E-RELATED"/>
    <property type="match status" value="1"/>
</dbReference>
<dbReference type="Proteomes" id="UP000219514">
    <property type="component" value="Unassembled WGS sequence"/>
</dbReference>
<organism evidence="7 8">
    <name type="scientific">Geodermatophilus sabuli</name>
    <dbReference type="NCBI Taxonomy" id="1564158"/>
    <lineage>
        <taxon>Bacteria</taxon>
        <taxon>Bacillati</taxon>
        <taxon>Actinomycetota</taxon>
        <taxon>Actinomycetes</taxon>
        <taxon>Geodermatophilales</taxon>
        <taxon>Geodermatophilaceae</taxon>
        <taxon>Geodermatophilus</taxon>
    </lineage>
</organism>
<keyword evidence="1" id="KW-0600">Photoreceptor protein</keyword>
<dbReference type="Gene3D" id="3.60.40.10">
    <property type="entry name" value="PPM-type phosphatase domain"/>
    <property type="match status" value="1"/>
</dbReference>
<evidence type="ECO:0000256" key="5">
    <source>
        <dbReference type="ARBA" id="ARBA00023170"/>
    </source>
</evidence>
<dbReference type="InterPro" id="IPR016132">
    <property type="entry name" value="Phyto_chromo_attachment"/>
</dbReference>
<dbReference type="InterPro" id="IPR013515">
    <property type="entry name" value="Phytochrome_cen-reg"/>
</dbReference>
<dbReference type="RefSeq" id="WP_143426682.1">
    <property type="nucleotide sequence ID" value="NZ_JACHXB010000007.1"/>
</dbReference>
<dbReference type="PANTHER" id="PTHR43156:SF2">
    <property type="entry name" value="STAGE II SPORULATION PROTEIN E"/>
    <property type="match status" value="1"/>
</dbReference>
<dbReference type="GO" id="GO:0016791">
    <property type="term" value="F:phosphatase activity"/>
    <property type="evidence" value="ECO:0007669"/>
    <property type="project" value="TreeGrafter"/>
</dbReference>
<protein>
    <submittedName>
        <fullName evidence="7">Bacteriophytochrome (Light-regulated signal transduction histidine kinase)</fullName>
    </submittedName>
</protein>
<dbReference type="InterPro" id="IPR029016">
    <property type="entry name" value="GAF-like_dom_sf"/>
</dbReference>
<dbReference type="EMBL" id="OBDO01000008">
    <property type="protein sequence ID" value="SNX97651.1"/>
    <property type="molecule type" value="Genomic_DNA"/>
</dbReference>
<dbReference type="Pfam" id="PF08446">
    <property type="entry name" value="PAS_2"/>
    <property type="match status" value="1"/>
</dbReference>
<keyword evidence="7" id="KW-0808">Transferase</keyword>
<dbReference type="SUPFAM" id="SSF55785">
    <property type="entry name" value="PYP-like sensor domain (PAS domain)"/>
    <property type="match status" value="1"/>
</dbReference>
<keyword evidence="2" id="KW-0716">Sensory transduction</keyword>
<reference evidence="7 8" key="1">
    <citation type="submission" date="2017-09" db="EMBL/GenBank/DDBJ databases">
        <authorList>
            <person name="Ehlers B."/>
            <person name="Leendertz F.H."/>
        </authorList>
    </citation>
    <scope>NUCLEOTIDE SEQUENCE [LARGE SCALE GENOMIC DNA]</scope>
    <source>
        <strain evidence="7 8">DSM 46844</strain>
    </source>
</reference>